<dbReference type="PROSITE" id="PS51203">
    <property type="entry name" value="CS"/>
    <property type="match status" value="1"/>
</dbReference>
<dbReference type="OrthoDB" id="1898560at2759"/>
<dbReference type="Gene3D" id="4.10.1130.20">
    <property type="match status" value="2"/>
</dbReference>
<dbReference type="GO" id="GO:0046872">
    <property type="term" value="F:metal ion binding"/>
    <property type="evidence" value="ECO:0007669"/>
    <property type="project" value="UniProtKB-KW"/>
</dbReference>
<dbReference type="Proteomes" id="UP000812966">
    <property type="component" value="Unassembled WGS sequence"/>
</dbReference>
<comment type="caution">
    <text evidence="7">The sequence shown here is derived from an EMBL/GenBank/DDBJ whole genome shotgun (WGS) entry which is preliminary data.</text>
</comment>
<feature type="domain" description="CS" evidence="5">
    <location>
        <begin position="233"/>
        <end position="322"/>
    </location>
</feature>
<sequence>MAKCTNTSCGKEFDPAATGSQDCAYHPGGPVFHEGTKAWSCCKEVNKPVLDFDDFMKIPGCTRGPHTSEKQAAAQPLPSPNAQPPASTSTSSSPAPSATNGITETYGTSKPTAPTPTATSKPTIVKSEKIDWAKNELVDEPSRPVSKGTRCKRKGCGKEWEGEDAARRDSRGKLEEEQECSYHPGPPSFLEGSKGFLCCKPRVLDFDDFLRLPGCRTTSHQFFDPAPTGDVENVDCRLDHYQTPDKVIISCFAKGVDKTKSTVVLTATGVDFDLYLPANKRCIKRVDLYNDIDPEGSDYKILGTKIELNLKKASSASWPLLQKPADGTKLPPGYALTFGVKGRTGTVGGKEAITS</sequence>
<dbReference type="PROSITE" id="PS51401">
    <property type="entry name" value="CHORD"/>
    <property type="match status" value="2"/>
</dbReference>
<gene>
    <name evidence="7" type="ORF">FFLO_03124</name>
</gene>
<evidence type="ECO:0000313" key="7">
    <source>
        <dbReference type="EMBL" id="KAG7549011.1"/>
    </source>
</evidence>
<feature type="compositionally biased region" description="Low complexity" evidence="4">
    <location>
        <begin position="108"/>
        <end position="123"/>
    </location>
</feature>
<dbReference type="PANTHER" id="PTHR46983">
    <property type="entry name" value="CYSTEINE AND HISTIDINE-RICH DOMAIN-CONTAINING PROTEIN 1"/>
    <property type="match status" value="1"/>
</dbReference>
<dbReference type="EMBL" id="JABELV010000055">
    <property type="protein sequence ID" value="KAG7549011.1"/>
    <property type="molecule type" value="Genomic_DNA"/>
</dbReference>
<reference evidence="7" key="1">
    <citation type="submission" date="2020-04" db="EMBL/GenBank/DDBJ databases">
        <title>Analysis of mating type loci in Filobasidium floriforme.</title>
        <authorList>
            <person name="Nowrousian M."/>
        </authorList>
    </citation>
    <scope>NUCLEOTIDE SEQUENCE</scope>
    <source>
        <strain evidence="7">CBS 6242</strain>
    </source>
</reference>
<dbReference type="PANTHER" id="PTHR46983:SF3">
    <property type="entry name" value="CHPADIPLOID STATE MAINTENANCE PROTEIN CHPA"/>
    <property type="match status" value="1"/>
</dbReference>
<keyword evidence="2" id="KW-0677">Repeat</keyword>
<evidence type="ECO:0000313" key="8">
    <source>
        <dbReference type="Proteomes" id="UP000812966"/>
    </source>
</evidence>
<feature type="compositionally biased region" description="Basic and acidic residues" evidence="4">
    <location>
        <begin position="126"/>
        <end position="142"/>
    </location>
</feature>
<evidence type="ECO:0000256" key="1">
    <source>
        <dbReference type="ARBA" id="ARBA00022723"/>
    </source>
</evidence>
<accession>A0A8K0NTG0</accession>
<evidence type="ECO:0008006" key="9">
    <source>
        <dbReference type="Google" id="ProtNLM"/>
    </source>
</evidence>
<protein>
    <recommendedName>
        <fullName evidence="9">CORD and CS domain protein</fullName>
    </recommendedName>
</protein>
<feature type="domain" description="CHORD" evidence="6">
    <location>
        <begin position="4"/>
        <end position="66"/>
    </location>
</feature>
<dbReference type="InterPro" id="IPR008978">
    <property type="entry name" value="HSP20-like_chaperone"/>
</dbReference>
<evidence type="ECO:0000259" key="5">
    <source>
        <dbReference type="PROSITE" id="PS51203"/>
    </source>
</evidence>
<evidence type="ECO:0000256" key="3">
    <source>
        <dbReference type="ARBA" id="ARBA00022833"/>
    </source>
</evidence>
<evidence type="ECO:0000256" key="4">
    <source>
        <dbReference type="SAM" id="MobiDB-lite"/>
    </source>
</evidence>
<feature type="domain" description="CHORD" evidence="6">
    <location>
        <begin position="151"/>
        <end position="220"/>
    </location>
</feature>
<keyword evidence="3" id="KW-0862">Zinc</keyword>
<dbReference type="SUPFAM" id="SSF49764">
    <property type="entry name" value="HSP20-like chaperones"/>
    <property type="match status" value="1"/>
</dbReference>
<keyword evidence="8" id="KW-1185">Reference proteome</keyword>
<dbReference type="InterPro" id="IPR007052">
    <property type="entry name" value="CS_dom"/>
</dbReference>
<feature type="compositionally biased region" description="Low complexity" evidence="4">
    <location>
        <begin position="84"/>
        <end position="99"/>
    </location>
</feature>
<dbReference type="CDD" id="cd06466">
    <property type="entry name" value="p23_CS_SGT1_like"/>
    <property type="match status" value="1"/>
</dbReference>
<dbReference type="Gene3D" id="2.60.40.790">
    <property type="match status" value="1"/>
</dbReference>
<keyword evidence="1" id="KW-0479">Metal-binding</keyword>
<feature type="compositionally biased region" description="Basic and acidic residues" evidence="4">
    <location>
        <begin position="156"/>
        <end position="175"/>
    </location>
</feature>
<dbReference type="InterPro" id="IPR007051">
    <property type="entry name" value="CHORD_dom"/>
</dbReference>
<evidence type="ECO:0000256" key="2">
    <source>
        <dbReference type="ARBA" id="ARBA00022737"/>
    </source>
</evidence>
<dbReference type="Pfam" id="PF04968">
    <property type="entry name" value="CHORD"/>
    <property type="match status" value="2"/>
</dbReference>
<evidence type="ECO:0000259" key="6">
    <source>
        <dbReference type="PROSITE" id="PS51401"/>
    </source>
</evidence>
<dbReference type="InterPro" id="IPR039790">
    <property type="entry name" value="CHRD1"/>
</dbReference>
<feature type="region of interest" description="Disordered" evidence="4">
    <location>
        <begin position="62"/>
        <end position="183"/>
    </location>
</feature>
<dbReference type="AlphaFoldDB" id="A0A8K0NTG0"/>
<dbReference type="Pfam" id="PF04969">
    <property type="entry name" value="CS"/>
    <property type="match status" value="1"/>
</dbReference>
<organism evidence="7 8">
    <name type="scientific">Filobasidium floriforme</name>
    <dbReference type="NCBI Taxonomy" id="5210"/>
    <lineage>
        <taxon>Eukaryota</taxon>
        <taxon>Fungi</taxon>
        <taxon>Dikarya</taxon>
        <taxon>Basidiomycota</taxon>
        <taxon>Agaricomycotina</taxon>
        <taxon>Tremellomycetes</taxon>
        <taxon>Filobasidiales</taxon>
        <taxon>Filobasidiaceae</taxon>
        <taxon>Filobasidium</taxon>
    </lineage>
</organism>
<proteinExistence type="predicted"/>
<name>A0A8K0NTG0_9TREE</name>